<dbReference type="GO" id="GO:0015344">
    <property type="term" value="F:siderophore uptake transmembrane transporter activity"/>
    <property type="evidence" value="ECO:0007669"/>
    <property type="project" value="TreeGrafter"/>
</dbReference>
<feature type="domain" description="TonB-dependent receptor-like beta-barrel" evidence="5">
    <location>
        <begin position="438"/>
        <end position="998"/>
    </location>
</feature>
<dbReference type="InterPro" id="IPR000531">
    <property type="entry name" value="Beta-barrel_TonB"/>
</dbReference>
<keyword evidence="8" id="KW-1185">Reference proteome</keyword>
<comment type="subcellular location">
    <subcellularLocation>
        <location evidence="2">Cell outer membrane</location>
        <topology evidence="2">Multi-pass membrane protein</topology>
    </subcellularLocation>
</comment>
<organism evidence="7 8">
    <name type="scientific">Mucilaginibacter mallensis</name>
    <dbReference type="NCBI Taxonomy" id="652787"/>
    <lineage>
        <taxon>Bacteria</taxon>
        <taxon>Pseudomonadati</taxon>
        <taxon>Bacteroidota</taxon>
        <taxon>Sphingobacteriia</taxon>
        <taxon>Sphingobacteriales</taxon>
        <taxon>Sphingobacteriaceae</taxon>
        <taxon>Mucilaginibacter</taxon>
    </lineage>
</organism>
<evidence type="ECO:0000256" key="2">
    <source>
        <dbReference type="PROSITE-ProRule" id="PRU01360"/>
    </source>
</evidence>
<feature type="domain" description="TonB-dependent receptor plug" evidence="6">
    <location>
        <begin position="114"/>
        <end position="220"/>
    </location>
</feature>
<gene>
    <name evidence="7" type="ORF">SAMN05216490_1446</name>
</gene>
<dbReference type="Pfam" id="PF07715">
    <property type="entry name" value="Plug"/>
    <property type="match status" value="1"/>
</dbReference>
<dbReference type="InterPro" id="IPR012910">
    <property type="entry name" value="Plug_dom"/>
</dbReference>
<evidence type="ECO:0000259" key="5">
    <source>
        <dbReference type="Pfam" id="PF00593"/>
    </source>
</evidence>
<dbReference type="Gene3D" id="2.170.130.10">
    <property type="entry name" value="TonB-dependent receptor, plug domain"/>
    <property type="match status" value="1"/>
</dbReference>
<feature type="signal peptide" evidence="4">
    <location>
        <begin position="1"/>
        <end position="21"/>
    </location>
</feature>
<dbReference type="AlphaFoldDB" id="A0A1H1TIM9"/>
<dbReference type="Pfam" id="PF13715">
    <property type="entry name" value="CarbopepD_reg_2"/>
    <property type="match status" value="1"/>
</dbReference>
<dbReference type="Pfam" id="PF00593">
    <property type="entry name" value="TonB_dep_Rec_b-barrel"/>
    <property type="match status" value="1"/>
</dbReference>
<evidence type="ECO:0000259" key="6">
    <source>
        <dbReference type="Pfam" id="PF07715"/>
    </source>
</evidence>
<keyword evidence="1 4" id="KW-0732">Signal</keyword>
<dbReference type="PANTHER" id="PTHR30069">
    <property type="entry name" value="TONB-DEPENDENT OUTER MEMBRANE RECEPTOR"/>
    <property type="match status" value="1"/>
</dbReference>
<dbReference type="Proteomes" id="UP000199679">
    <property type="component" value="Chromosome I"/>
</dbReference>
<keyword evidence="2" id="KW-1134">Transmembrane beta strand</keyword>
<dbReference type="GO" id="GO:0044718">
    <property type="term" value="P:siderophore transmembrane transport"/>
    <property type="evidence" value="ECO:0007669"/>
    <property type="project" value="TreeGrafter"/>
</dbReference>
<evidence type="ECO:0000256" key="4">
    <source>
        <dbReference type="SAM" id="SignalP"/>
    </source>
</evidence>
<dbReference type="InterPro" id="IPR039426">
    <property type="entry name" value="TonB-dep_rcpt-like"/>
</dbReference>
<dbReference type="PANTHER" id="PTHR30069:SF29">
    <property type="entry name" value="HEMOGLOBIN AND HEMOGLOBIN-HAPTOGLOBIN-BINDING PROTEIN 1-RELATED"/>
    <property type="match status" value="1"/>
</dbReference>
<dbReference type="STRING" id="652787.SAMN05216490_1446"/>
<evidence type="ECO:0000313" key="8">
    <source>
        <dbReference type="Proteomes" id="UP000199679"/>
    </source>
</evidence>
<feature type="chain" id="PRO_5009261178" evidence="4">
    <location>
        <begin position="22"/>
        <end position="1040"/>
    </location>
</feature>
<comment type="similarity">
    <text evidence="2 3">Belongs to the TonB-dependent receptor family.</text>
</comment>
<dbReference type="InterPro" id="IPR008969">
    <property type="entry name" value="CarboxyPept-like_regulatory"/>
</dbReference>
<protein>
    <submittedName>
        <fullName evidence="7">TonB-linked outer membrane protein, SusC/RagA family</fullName>
    </submittedName>
</protein>
<keyword evidence="2" id="KW-0998">Cell outer membrane</keyword>
<evidence type="ECO:0000313" key="7">
    <source>
        <dbReference type="EMBL" id="SDS59931.1"/>
    </source>
</evidence>
<dbReference type="SUPFAM" id="SSF56935">
    <property type="entry name" value="Porins"/>
    <property type="match status" value="1"/>
</dbReference>
<dbReference type="PROSITE" id="PS52016">
    <property type="entry name" value="TONB_DEPENDENT_REC_3"/>
    <property type="match status" value="1"/>
</dbReference>
<dbReference type="NCBIfam" id="TIGR04056">
    <property type="entry name" value="OMP_RagA_SusC"/>
    <property type="match status" value="1"/>
</dbReference>
<name>A0A1H1TIM9_MUCMA</name>
<keyword evidence="3" id="KW-0798">TonB box</keyword>
<evidence type="ECO:0000256" key="1">
    <source>
        <dbReference type="ARBA" id="ARBA00022729"/>
    </source>
</evidence>
<dbReference type="Gene3D" id="2.60.40.1120">
    <property type="entry name" value="Carboxypeptidase-like, regulatory domain"/>
    <property type="match status" value="1"/>
</dbReference>
<accession>A0A1H1TIM9</accession>
<dbReference type="InterPro" id="IPR037066">
    <property type="entry name" value="Plug_dom_sf"/>
</dbReference>
<dbReference type="NCBIfam" id="TIGR04057">
    <property type="entry name" value="SusC_RagA_signa"/>
    <property type="match status" value="1"/>
</dbReference>
<keyword evidence="2" id="KW-0813">Transport</keyword>
<dbReference type="RefSeq" id="WP_091370744.1">
    <property type="nucleotide sequence ID" value="NZ_LT629740.1"/>
</dbReference>
<dbReference type="InterPro" id="IPR023996">
    <property type="entry name" value="TonB-dep_OMP_SusC/RagA"/>
</dbReference>
<keyword evidence="2 3" id="KW-0472">Membrane</keyword>
<reference evidence="7 8" key="1">
    <citation type="submission" date="2016-10" db="EMBL/GenBank/DDBJ databases">
        <authorList>
            <person name="de Groot N.N."/>
        </authorList>
    </citation>
    <scope>NUCLEOTIDE SEQUENCE [LARGE SCALE GENOMIC DNA]</scope>
    <source>
        <strain evidence="7 8">MP1X4</strain>
    </source>
</reference>
<dbReference type="OrthoDB" id="9768177at2"/>
<dbReference type="EMBL" id="LT629740">
    <property type="protein sequence ID" value="SDS59931.1"/>
    <property type="molecule type" value="Genomic_DNA"/>
</dbReference>
<sequence>MRKTITFLFILLLSGMSFAFAQNITVKGTVSDKTGAPLPGVTVKLKGTQEGTVTDANGGYSIKSPSNGTLSFSFIGYDPKDVAIDGRYTLNTSLADATTGLNEVVVIGYGTQKKATVTGAISSVGAADLKDQQITRVDDALEGRAAGVLVTQSSGSPGAAPNIIIRGQNSLTNSSPLYVVDGQIWDNGGYDAINPNDIESIQVLKDASAAIYGSRSSNGVILITTKKGKAGEPKITYDFYYGTQSVTKKLDLPNATQYAQLRNEAVTNDGGTAPFANPSQFGTGTNWQNEIFGHAPIMQNNLSVSGGTDKATYYASLGYLDQKGIVMPNNSDYKRFNLRLNSTFKPKKYLTFGENFNYAYTRSTTFFNTNSVFGGPLADAINLDPITPVTVSDINAQPNAAIYNTNSAFLLRNAQGLPYGISNYVGQEIVNPLAQAQLQNGNYNWSHNLFGDVFLSIEPIKGLSIKTEIAGKQAFYGTEQFTPLYYLNSSTSSLVNNSQNRQMNQGLEWNWDNTATYTRSIGKHNFTILGGTSAEQESGYGSSVTYQGEPISSYQDASFNFPLAQANRLGSANDNQPVTLASLFGRVTYDYDGKYLFQGMIRRDGSSKFGENHVYGTFPSASIGWVASKEDWFPKNTFVDLLKFRASYGVLGNELALGTFQYSPIISGIGSYVFGSNGGQVLYTGYGPQTLANPNLEWEKDKSTDLALDATLFHDLTVTIDVYKKVSDGLLMQVPLPAYAGVANPPFSNAGGITNKGIELQLGYNKKVGDFNLTFGGNIAYNHNEVTSISILPFINEGSWQGGNPSQIQRLAVGQPFDEFYGYKVVGIFQSQADVNNYKDSQGNVFQPNAKPGDLKYANLGGPGTIGPKDRTYLGNPQPSWTYGFSFSANYKQFDMSLFGQGVWGNKVFQEYRRLDINTANYPISALDAWTPTNTNTSIPRLTDADPNGNHTSPSSYFLQSGAYLRLKSLQFGYTLPKSLNSKLDITKLRIYVAADNLFTITKYNGFDPEFAGGDKNTVGVDQGVYPTARTFRVGVDVTL</sequence>
<proteinExistence type="inferred from homology"/>
<dbReference type="GO" id="GO:0009279">
    <property type="term" value="C:cell outer membrane"/>
    <property type="evidence" value="ECO:0007669"/>
    <property type="project" value="UniProtKB-SubCell"/>
</dbReference>
<keyword evidence="2" id="KW-0812">Transmembrane</keyword>
<evidence type="ECO:0000256" key="3">
    <source>
        <dbReference type="RuleBase" id="RU003357"/>
    </source>
</evidence>
<dbReference type="SUPFAM" id="SSF49464">
    <property type="entry name" value="Carboxypeptidase regulatory domain-like"/>
    <property type="match status" value="1"/>
</dbReference>
<dbReference type="InterPro" id="IPR023997">
    <property type="entry name" value="TonB-dep_OMP_SusC/RagA_CS"/>
</dbReference>